<reference evidence="3 4" key="1">
    <citation type="submission" date="2023-07" db="EMBL/GenBank/DDBJ databases">
        <title>Sequencing the genomes of 1000 actinobacteria strains.</title>
        <authorList>
            <person name="Klenk H.-P."/>
        </authorList>
    </citation>
    <scope>NUCLEOTIDE SEQUENCE [LARGE SCALE GENOMIC DNA]</scope>
    <source>
        <strain evidence="3 4">DSM 46740</strain>
    </source>
</reference>
<dbReference type="InterPro" id="IPR015943">
    <property type="entry name" value="WD40/YVTN_repeat-like_dom_sf"/>
</dbReference>
<evidence type="ECO:0000313" key="4">
    <source>
        <dbReference type="Proteomes" id="UP001225356"/>
    </source>
</evidence>
<dbReference type="PROSITE" id="PS51257">
    <property type="entry name" value="PROKAR_LIPOPROTEIN"/>
    <property type="match status" value="1"/>
</dbReference>
<accession>A0ABT9QPR8</accession>
<proteinExistence type="predicted"/>
<dbReference type="CDD" id="cd15482">
    <property type="entry name" value="Sialidase_non-viral"/>
    <property type="match status" value="1"/>
</dbReference>
<evidence type="ECO:0000256" key="2">
    <source>
        <dbReference type="SAM" id="SignalP"/>
    </source>
</evidence>
<dbReference type="SUPFAM" id="SSF110296">
    <property type="entry name" value="Oligoxyloglucan reducing end-specific cellobiohydrolase"/>
    <property type="match status" value="2"/>
</dbReference>
<dbReference type="EMBL" id="JAUSQU010000001">
    <property type="protein sequence ID" value="MDP9848755.1"/>
    <property type="molecule type" value="Genomic_DNA"/>
</dbReference>
<organism evidence="3 4">
    <name type="scientific">Streptosporangium lutulentum</name>
    <dbReference type="NCBI Taxonomy" id="1461250"/>
    <lineage>
        <taxon>Bacteria</taxon>
        <taxon>Bacillati</taxon>
        <taxon>Actinomycetota</taxon>
        <taxon>Actinomycetes</taxon>
        <taxon>Streptosporangiales</taxon>
        <taxon>Streptosporangiaceae</taxon>
        <taxon>Streptosporangium</taxon>
    </lineage>
</organism>
<dbReference type="Gene3D" id="2.130.10.10">
    <property type="entry name" value="YVTN repeat-like/Quinoprotein amine dehydrogenase"/>
    <property type="match status" value="1"/>
</dbReference>
<dbReference type="RefSeq" id="WP_307566248.1">
    <property type="nucleotide sequence ID" value="NZ_JAUSQU010000001.1"/>
</dbReference>
<name>A0ABT9QPR8_9ACTN</name>
<protein>
    <submittedName>
        <fullName evidence="3">Photosystem II stability/assembly factor-like uncharacterized protein</fullName>
    </submittedName>
</protein>
<keyword evidence="4" id="KW-1185">Reference proteome</keyword>
<keyword evidence="2" id="KW-0732">Signal</keyword>
<gene>
    <name evidence="3" type="ORF">J2853_007966</name>
</gene>
<feature type="region of interest" description="Disordered" evidence="1">
    <location>
        <begin position="26"/>
        <end position="46"/>
    </location>
</feature>
<evidence type="ECO:0000256" key="1">
    <source>
        <dbReference type="SAM" id="MobiDB-lite"/>
    </source>
</evidence>
<comment type="caution">
    <text evidence="3">The sequence shown here is derived from an EMBL/GenBank/DDBJ whole genome shotgun (WGS) entry which is preliminary data.</text>
</comment>
<dbReference type="Proteomes" id="UP001225356">
    <property type="component" value="Unassembled WGS sequence"/>
</dbReference>
<feature type="chain" id="PRO_5047059833" evidence="2">
    <location>
        <begin position="20"/>
        <end position="387"/>
    </location>
</feature>
<evidence type="ECO:0000313" key="3">
    <source>
        <dbReference type="EMBL" id="MDP9848755.1"/>
    </source>
</evidence>
<feature type="signal peptide" evidence="2">
    <location>
        <begin position="1"/>
        <end position="19"/>
    </location>
</feature>
<sequence>MREHVVPASIALMAAVVLAACGTEAAVRPGGRPSSDPAVAPRIPSAPELPGQAAFVSFADERNGFVIMVDCTGEETGEGRRCRQRVAVLEGGRWWLRRSPLPEVTGGEGITADVFALGPGRASITEGTGVRPDRTWYTDDGARTWRPGTTEVSGTVQAIPEAAPLSSDCLRIAEGACARTRLVVTMPDSGERRELATQPPLEGVVSPAGSSRDGGQWVSGLDPGSGTPAVAVSHDRGRTWRTHRLPGPKLENTWGFRVVDGRDALYAAEFGQLPAEEQVKNGLGAIHRSTDGGRTWERVWAFRSGHEPRSMLADPVAAADGSLTIYGESGVHRSDDGGRSFREIADGGLLGAASRTEIGYLWSHGGEQGRYGVSADGVRWHTFTLGS</sequence>